<dbReference type="OrthoDB" id="8806090at2759"/>
<evidence type="ECO:0000313" key="1">
    <source>
        <dbReference type="EMBL" id="CAH0560505.1"/>
    </source>
</evidence>
<accession>A0A9P0BEQ2</accession>
<keyword evidence="2" id="KW-1185">Reference proteome</keyword>
<dbReference type="EMBL" id="OV121138">
    <property type="protein sequence ID" value="CAH0560505.1"/>
    <property type="molecule type" value="Genomic_DNA"/>
</dbReference>
<name>A0A9P0BEQ2_BRAAE</name>
<organism evidence="1 2">
    <name type="scientific">Brassicogethes aeneus</name>
    <name type="common">Rape pollen beetle</name>
    <name type="synonym">Meligethes aeneus</name>
    <dbReference type="NCBI Taxonomy" id="1431903"/>
    <lineage>
        <taxon>Eukaryota</taxon>
        <taxon>Metazoa</taxon>
        <taxon>Ecdysozoa</taxon>
        <taxon>Arthropoda</taxon>
        <taxon>Hexapoda</taxon>
        <taxon>Insecta</taxon>
        <taxon>Pterygota</taxon>
        <taxon>Neoptera</taxon>
        <taxon>Endopterygota</taxon>
        <taxon>Coleoptera</taxon>
        <taxon>Polyphaga</taxon>
        <taxon>Cucujiformia</taxon>
        <taxon>Nitidulidae</taxon>
        <taxon>Meligethinae</taxon>
        <taxon>Brassicogethes</taxon>
    </lineage>
</organism>
<proteinExistence type="predicted"/>
<protein>
    <submittedName>
        <fullName evidence="1">Uncharacterized protein</fullName>
    </submittedName>
</protein>
<dbReference type="Proteomes" id="UP001154078">
    <property type="component" value="Chromosome 7"/>
</dbReference>
<gene>
    <name evidence="1" type="ORF">MELIAE_LOCUS10246</name>
</gene>
<dbReference type="AlphaFoldDB" id="A0A9P0BEQ2"/>
<evidence type="ECO:0000313" key="2">
    <source>
        <dbReference type="Proteomes" id="UP001154078"/>
    </source>
</evidence>
<sequence>MSKIKLSSYLNPIPNGFLKIKKHLKGLPLHLPQLLILILPLGISDISDSNVESNIDFTIDCYAEFFWNNFSIPWDISNNEEHKQLMDGKCSRKIKTKLTHGVVDKMRTFKAMCIKMIRRYPVLRDQDEDNVIIGDGTHSLFNKLQERNNYLNRPHKRNCNDQRLSPIASKKKCLSARAGCSNWSPNVPAEVTDDNEPMPNLDDFEKLMVTSYAQQRMFLNAHLHHL</sequence>
<reference evidence="1" key="1">
    <citation type="submission" date="2021-12" db="EMBL/GenBank/DDBJ databases">
        <authorList>
            <person name="King R."/>
        </authorList>
    </citation>
    <scope>NUCLEOTIDE SEQUENCE</scope>
</reference>